<evidence type="ECO:0000313" key="3">
    <source>
        <dbReference type="Proteomes" id="UP000516117"/>
    </source>
</evidence>
<feature type="transmembrane region" description="Helical" evidence="1">
    <location>
        <begin position="337"/>
        <end position="359"/>
    </location>
</feature>
<feature type="transmembrane region" description="Helical" evidence="1">
    <location>
        <begin position="46"/>
        <end position="71"/>
    </location>
</feature>
<organism evidence="2 3">
    <name type="scientific">Tessaracoccus defluvii</name>
    <dbReference type="NCBI Taxonomy" id="1285901"/>
    <lineage>
        <taxon>Bacteria</taxon>
        <taxon>Bacillati</taxon>
        <taxon>Actinomycetota</taxon>
        <taxon>Actinomycetes</taxon>
        <taxon>Propionibacteriales</taxon>
        <taxon>Propionibacteriaceae</taxon>
        <taxon>Tessaracoccus</taxon>
    </lineage>
</organism>
<feature type="transmembrane region" description="Helical" evidence="1">
    <location>
        <begin position="21"/>
        <end position="40"/>
    </location>
</feature>
<evidence type="ECO:0000256" key="1">
    <source>
        <dbReference type="SAM" id="Phobius"/>
    </source>
</evidence>
<keyword evidence="1" id="KW-1133">Transmembrane helix</keyword>
<dbReference type="Pfam" id="PF13347">
    <property type="entry name" value="MFS_2"/>
    <property type="match status" value="1"/>
</dbReference>
<proteinExistence type="predicted"/>
<gene>
    <name evidence="2" type="ORF">H9L22_14705</name>
</gene>
<feature type="transmembrane region" description="Helical" evidence="1">
    <location>
        <begin position="91"/>
        <end position="111"/>
    </location>
</feature>
<dbReference type="RefSeq" id="WP_187720566.1">
    <property type="nucleotide sequence ID" value="NZ_BAABBL010000009.1"/>
</dbReference>
<feature type="transmembrane region" description="Helical" evidence="1">
    <location>
        <begin position="192"/>
        <end position="214"/>
    </location>
</feature>
<keyword evidence="1" id="KW-0472">Membrane</keyword>
<name>A0A7H0H4H0_9ACTN</name>
<feature type="transmembrane region" description="Helical" evidence="1">
    <location>
        <begin position="309"/>
        <end position="331"/>
    </location>
</feature>
<dbReference type="GO" id="GO:0008643">
    <property type="term" value="P:carbohydrate transport"/>
    <property type="evidence" value="ECO:0007669"/>
    <property type="project" value="InterPro"/>
</dbReference>
<accession>A0A7H0H4H0</accession>
<keyword evidence="3" id="KW-1185">Reference proteome</keyword>
<dbReference type="GO" id="GO:0015293">
    <property type="term" value="F:symporter activity"/>
    <property type="evidence" value="ECO:0007669"/>
    <property type="project" value="InterPro"/>
</dbReference>
<reference evidence="2 3" key="1">
    <citation type="submission" date="2020-08" db="EMBL/GenBank/DDBJ databases">
        <title>Genome sequence of Tessaracoccus defluvii JCM 17540T.</title>
        <authorList>
            <person name="Hyun D.-W."/>
            <person name="Bae J.-W."/>
        </authorList>
    </citation>
    <scope>NUCLEOTIDE SEQUENCE [LARGE SCALE GENOMIC DNA]</scope>
    <source>
        <strain evidence="2 3">JCM 17540</strain>
    </source>
</reference>
<feature type="transmembrane region" description="Helical" evidence="1">
    <location>
        <begin position="246"/>
        <end position="266"/>
    </location>
</feature>
<dbReference type="PANTHER" id="PTHR11328:SF24">
    <property type="entry name" value="MAJOR FACILITATOR SUPERFAMILY (MFS) PROFILE DOMAIN-CONTAINING PROTEIN"/>
    <property type="match status" value="1"/>
</dbReference>
<feature type="transmembrane region" description="Helical" evidence="1">
    <location>
        <begin position="123"/>
        <end position="144"/>
    </location>
</feature>
<dbReference type="InterPro" id="IPR039672">
    <property type="entry name" value="MFS_2"/>
</dbReference>
<keyword evidence="1" id="KW-0812">Transmembrane</keyword>
<sequence length="497" mass="53144">MARSRKQYPLDFRTRFGVATMGISHSIGTAMVTSALMLFLTDYAGLYTGVAGAAAAAAATMLVVGRVWDAVNDPLLGYLMDRTPRTRWGRFKPYIAVAIPTSALMLIALFHLPLAMDDALKLVLVYVLYLLFDTAFTLMPFNPLMQTMSPDPRVRSKLLGPPRIIGLVAAAFMVGLIPAAYALGPAPGETNFGLAVTLFLVPAAAISLIGILMVKEGDANVGEETVRLSDLAVMIRTNKPFWISQLAAIFQGFTWTMLFAGANYYIKYALGVEAFPTTSAILGLVMIVGNILGVPASQLLFRWFTPAQAFIWVCVFTALPFALLFFINLGGPITDQWILFPLLFLVTLALGMAFIPGTVVGMQTADYNKFRMAKSMQGTLGALAGFIQKMQAALSAAAMGAILVSVGYDAEAFETAEVIPAELFSGLGLVLFGVPAIMALIGAGIMYFYPLRQKDDQAAMYAEIEEMKKALGAAGTPGMAGVAPLLSGAADGEEEVK</sequence>
<dbReference type="AlphaFoldDB" id="A0A7H0H4H0"/>
<dbReference type="KEGG" id="tdf:H9L22_14705"/>
<dbReference type="GO" id="GO:0005886">
    <property type="term" value="C:plasma membrane"/>
    <property type="evidence" value="ECO:0007669"/>
    <property type="project" value="TreeGrafter"/>
</dbReference>
<dbReference type="InterPro" id="IPR036259">
    <property type="entry name" value="MFS_trans_sf"/>
</dbReference>
<dbReference type="SUPFAM" id="SSF103473">
    <property type="entry name" value="MFS general substrate transporter"/>
    <property type="match status" value="1"/>
</dbReference>
<feature type="transmembrane region" description="Helical" evidence="1">
    <location>
        <begin position="164"/>
        <end position="186"/>
    </location>
</feature>
<dbReference type="Gene3D" id="1.20.1250.20">
    <property type="entry name" value="MFS general substrate transporter like domains"/>
    <property type="match status" value="2"/>
</dbReference>
<protein>
    <submittedName>
        <fullName evidence="2">MFS transporter</fullName>
    </submittedName>
</protein>
<dbReference type="Proteomes" id="UP000516117">
    <property type="component" value="Chromosome"/>
</dbReference>
<dbReference type="PANTHER" id="PTHR11328">
    <property type="entry name" value="MAJOR FACILITATOR SUPERFAMILY DOMAIN-CONTAINING PROTEIN"/>
    <property type="match status" value="1"/>
</dbReference>
<dbReference type="EMBL" id="CP060789">
    <property type="protein sequence ID" value="QNP55436.1"/>
    <property type="molecule type" value="Genomic_DNA"/>
</dbReference>
<feature type="transmembrane region" description="Helical" evidence="1">
    <location>
        <begin position="278"/>
        <end position="297"/>
    </location>
</feature>
<feature type="transmembrane region" description="Helical" evidence="1">
    <location>
        <begin position="380"/>
        <end position="403"/>
    </location>
</feature>
<evidence type="ECO:0000313" key="2">
    <source>
        <dbReference type="EMBL" id="QNP55436.1"/>
    </source>
</evidence>
<feature type="transmembrane region" description="Helical" evidence="1">
    <location>
        <begin position="423"/>
        <end position="449"/>
    </location>
</feature>